<dbReference type="Pfam" id="PF20516">
    <property type="entry name" value="PDDEXK_12"/>
    <property type="match status" value="1"/>
</dbReference>
<sequence>MEDIGMGDRVVPEYLESEMTELQKSSKAYGSFKSRMFDKSVGEDPKRYLPHLHHQLKLAEVIQLVGGAKDCNDMEDDEAGWNNLVHTPLLKAVFYGNTPRGSQLDGFRPCTSASILPGYRIKRASGTRVDYVFHFDPKKDDCQPQTTDAINEWRASLTDNSINHTSYAPLRPLPISVSIETKPGGMSTRKAQLQMGVWHAAQWRHLYKLAGANLKELPFIPGIVVYGHEWIFVASAYDNSKTTLWTSGSFGSTLRLLSTFQVVAGIQRLRTWAIEVFWPWYKTHVLNVPTPPVSAPTCWDYPFFVNKNGWRFCSGHWQWDYSYLDPCVILGAYYKH</sequence>
<comment type="caution">
    <text evidence="2">The sequence shown here is derived from an EMBL/GenBank/DDBJ whole genome shotgun (WGS) entry which is preliminary data.</text>
</comment>
<dbReference type="InterPro" id="IPR046797">
    <property type="entry name" value="PDDEXK_12"/>
</dbReference>
<reference evidence="2" key="2">
    <citation type="submission" date="2020-05" db="EMBL/GenBank/DDBJ databases">
        <authorList>
            <person name="Kim H.-S."/>
            <person name="Proctor R.H."/>
            <person name="Brown D.W."/>
        </authorList>
    </citation>
    <scope>NUCLEOTIDE SEQUENCE</scope>
    <source>
        <strain evidence="2">NRRL 22465</strain>
    </source>
</reference>
<keyword evidence="3" id="KW-1185">Reference proteome</keyword>
<reference evidence="2" key="1">
    <citation type="journal article" date="2020" name="BMC Genomics">
        <title>Correction to: Identification and distribution of gene clusters required for synthesis of sphingolipid metabolism inhibitors in diverse species of the filamentous fungus Fusarium.</title>
        <authorList>
            <person name="Kim H.S."/>
            <person name="Lohmar J.M."/>
            <person name="Busman M."/>
            <person name="Brown D.W."/>
            <person name="Naumann T.A."/>
            <person name="Divon H.H."/>
            <person name="Lysoe E."/>
            <person name="Uhlig S."/>
            <person name="Proctor R.H."/>
        </authorList>
    </citation>
    <scope>NUCLEOTIDE SEQUENCE</scope>
    <source>
        <strain evidence="2">NRRL 22465</strain>
    </source>
</reference>
<dbReference type="EMBL" id="JABEYC010000454">
    <property type="protein sequence ID" value="KAF4977193.1"/>
    <property type="molecule type" value="Genomic_DNA"/>
</dbReference>
<name>A0A8H4UJ11_9HYPO</name>
<feature type="domain" description="PD-(D/E)XK nuclease-like" evidence="1">
    <location>
        <begin position="32"/>
        <end position="278"/>
    </location>
</feature>
<evidence type="ECO:0000313" key="2">
    <source>
        <dbReference type="EMBL" id="KAF4977193.1"/>
    </source>
</evidence>
<organism evidence="2 3">
    <name type="scientific">Fusarium zealandicum</name>
    <dbReference type="NCBI Taxonomy" id="1053134"/>
    <lineage>
        <taxon>Eukaryota</taxon>
        <taxon>Fungi</taxon>
        <taxon>Dikarya</taxon>
        <taxon>Ascomycota</taxon>
        <taxon>Pezizomycotina</taxon>
        <taxon>Sordariomycetes</taxon>
        <taxon>Hypocreomycetidae</taxon>
        <taxon>Hypocreales</taxon>
        <taxon>Nectriaceae</taxon>
        <taxon>Fusarium</taxon>
        <taxon>Fusarium staphyleae species complex</taxon>
    </lineage>
</organism>
<accession>A0A8H4UJ11</accession>
<dbReference type="AlphaFoldDB" id="A0A8H4UJ11"/>
<evidence type="ECO:0000259" key="1">
    <source>
        <dbReference type="Pfam" id="PF20516"/>
    </source>
</evidence>
<gene>
    <name evidence="2" type="ORF">FZEAL_6255</name>
</gene>
<proteinExistence type="predicted"/>
<protein>
    <recommendedName>
        <fullName evidence="1">PD-(D/E)XK nuclease-like domain-containing protein</fullName>
    </recommendedName>
</protein>
<dbReference type="Proteomes" id="UP000635477">
    <property type="component" value="Unassembled WGS sequence"/>
</dbReference>
<evidence type="ECO:0000313" key="3">
    <source>
        <dbReference type="Proteomes" id="UP000635477"/>
    </source>
</evidence>
<dbReference type="OrthoDB" id="4161186at2759"/>